<keyword evidence="2" id="KW-0812">Transmembrane</keyword>
<feature type="transmembrane region" description="Helical" evidence="2">
    <location>
        <begin position="601"/>
        <end position="623"/>
    </location>
</feature>
<dbReference type="CDD" id="cd00198">
    <property type="entry name" value="vWFA"/>
    <property type="match status" value="1"/>
</dbReference>
<evidence type="ECO:0000259" key="4">
    <source>
        <dbReference type="PROSITE" id="PS50234"/>
    </source>
</evidence>
<name>A0ABV5Z8J6_9GAMM</name>
<feature type="chain" id="PRO_5045101039" evidence="3">
    <location>
        <begin position="24"/>
        <end position="644"/>
    </location>
</feature>
<reference evidence="5 6" key="1">
    <citation type="submission" date="2024-09" db="EMBL/GenBank/DDBJ databases">
        <authorList>
            <person name="Sun Q."/>
            <person name="Mori K."/>
        </authorList>
    </citation>
    <scope>NUCLEOTIDE SEQUENCE [LARGE SCALE GENOMIC DNA]</scope>
    <source>
        <strain evidence="5 6">ATCC 51285</strain>
    </source>
</reference>
<protein>
    <submittedName>
        <fullName evidence="5">VWA domain-containing protein</fullName>
    </submittedName>
</protein>
<feature type="signal peptide" evidence="3">
    <location>
        <begin position="1"/>
        <end position="23"/>
    </location>
</feature>
<dbReference type="EMBL" id="JBHLZN010000001">
    <property type="protein sequence ID" value="MFB9884839.1"/>
    <property type="molecule type" value="Genomic_DNA"/>
</dbReference>
<accession>A0ABV5Z8J6</accession>
<evidence type="ECO:0000313" key="5">
    <source>
        <dbReference type="EMBL" id="MFB9884839.1"/>
    </source>
</evidence>
<dbReference type="SUPFAM" id="SSF53300">
    <property type="entry name" value="vWA-like"/>
    <property type="match status" value="1"/>
</dbReference>
<dbReference type="Gene3D" id="3.40.50.410">
    <property type="entry name" value="von Willebrand factor, type A domain"/>
    <property type="match status" value="1"/>
</dbReference>
<evidence type="ECO:0000256" key="2">
    <source>
        <dbReference type="SAM" id="Phobius"/>
    </source>
</evidence>
<feature type="domain" description="VWFA" evidence="4">
    <location>
        <begin position="26"/>
        <end position="209"/>
    </location>
</feature>
<dbReference type="SMART" id="SM00327">
    <property type="entry name" value="VWA"/>
    <property type="match status" value="1"/>
</dbReference>
<dbReference type="Pfam" id="PF00092">
    <property type="entry name" value="VWA"/>
    <property type="match status" value="1"/>
</dbReference>
<dbReference type="Proteomes" id="UP001589628">
    <property type="component" value="Unassembled WGS sequence"/>
</dbReference>
<keyword evidence="2" id="KW-0472">Membrane</keyword>
<feature type="compositionally biased region" description="Low complexity" evidence="1">
    <location>
        <begin position="581"/>
        <end position="592"/>
    </location>
</feature>
<keyword evidence="2" id="KW-1133">Transmembrane helix</keyword>
<dbReference type="RefSeq" id="WP_051527771.1">
    <property type="nucleotide sequence ID" value="NZ_JBHLZN010000001.1"/>
</dbReference>
<proteinExistence type="predicted"/>
<feature type="compositionally biased region" description="Low complexity" evidence="1">
    <location>
        <begin position="556"/>
        <end position="574"/>
    </location>
</feature>
<sequence length="644" mass="70019">MRGRLQAWLAVLLLSLAWGVAQASSDVRLLLDISGSMKNNDPNNLRVPATRLLAQLVPAGSQAGVWVFGNQPGVLVPHQPVNDAWRQTAQQSAARISSSDQWTDIGAALEQASRAASQGELPKHLILLSDGMVDIAQDATANAAARRQVLEQTLPKLSAANFKVHTIALADQADKELLSRLAKETSGVYAQARSADDLARIFAQILQTAAPAEQLPLEGNTFLVDRTVKEFTLLVFRLPNSPALELYSPDKQTYNANNYGPHMRWFQDDKYDLVTVRRPQPGEWRIKAEVDPQNRVTIVSDFNLYVKPLPGSAFLGEKLELEFAFQEKGKNITIPAFHEIMENSARVLFPDGKLEIYPVGTEQLDAGSGLYRRPLDMLSQAGQHEVKVVVDGKTFRRLATMPITLHAPVEIKGRIAEQDGQAKVLVEATPDRPELLPESSTIKLELQGKDGSTQQADMVWMPEEKRWQAYLSPASQGTVIIKGQVEAKLEDGKSVSFNTPEVQLDFSPAPDAPVLQQGDILQDVNAGMGLGGEGIQAETVDASGATIKVVGEPMEEAPAPAEPAAEAAAEAEVTPPEPAADEAAPAPAAEPEPAQEEESNLLLYASIVALNLLIVGGLIFLFWRYMRRRKVKDEVEDSAVGGSR</sequence>
<keyword evidence="3" id="KW-0732">Signal</keyword>
<evidence type="ECO:0000256" key="1">
    <source>
        <dbReference type="SAM" id="MobiDB-lite"/>
    </source>
</evidence>
<evidence type="ECO:0000256" key="3">
    <source>
        <dbReference type="SAM" id="SignalP"/>
    </source>
</evidence>
<evidence type="ECO:0000313" key="6">
    <source>
        <dbReference type="Proteomes" id="UP001589628"/>
    </source>
</evidence>
<organism evidence="5 6">
    <name type="scientific">Balneatrix alpica</name>
    <dbReference type="NCBI Taxonomy" id="75684"/>
    <lineage>
        <taxon>Bacteria</taxon>
        <taxon>Pseudomonadati</taxon>
        <taxon>Pseudomonadota</taxon>
        <taxon>Gammaproteobacteria</taxon>
        <taxon>Oceanospirillales</taxon>
        <taxon>Balneatrichaceae</taxon>
        <taxon>Balneatrix</taxon>
    </lineage>
</organism>
<comment type="caution">
    <text evidence="5">The sequence shown here is derived from an EMBL/GenBank/DDBJ whole genome shotgun (WGS) entry which is preliminary data.</text>
</comment>
<gene>
    <name evidence="5" type="ORF">ACFFLH_00215</name>
</gene>
<feature type="region of interest" description="Disordered" evidence="1">
    <location>
        <begin position="554"/>
        <end position="594"/>
    </location>
</feature>
<dbReference type="InterPro" id="IPR002035">
    <property type="entry name" value="VWF_A"/>
</dbReference>
<dbReference type="PROSITE" id="PS50234">
    <property type="entry name" value="VWFA"/>
    <property type="match status" value="1"/>
</dbReference>
<dbReference type="InterPro" id="IPR036465">
    <property type="entry name" value="vWFA_dom_sf"/>
</dbReference>
<keyword evidence="6" id="KW-1185">Reference proteome</keyword>